<reference evidence="2" key="1">
    <citation type="submission" date="2022-07" db="EMBL/GenBank/DDBJ databases">
        <title>Draft genome sequence of Zalerion maritima ATCC 34329, a (micro)plastics degrading marine fungus.</title>
        <authorList>
            <person name="Paco A."/>
            <person name="Goncalves M.F.M."/>
            <person name="Rocha-Santos T.A.P."/>
            <person name="Alves A."/>
        </authorList>
    </citation>
    <scope>NUCLEOTIDE SEQUENCE</scope>
    <source>
        <strain evidence="2">ATCC 34329</strain>
    </source>
</reference>
<dbReference type="PANTHER" id="PTHR43433">
    <property type="entry name" value="HYDROLASE, ALPHA/BETA FOLD FAMILY PROTEIN"/>
    <property type="match status" value="1"/>
</dbReference>
<dbReference type="Gene3D" id="3.40.50.1820">
    <property type="entry name" value="alpha/beta hydrolase"/>
    <property type="match status" value="1"/>
</dbReference>
<evidence type="ECO:0000313" key="2">
    <source>
        <dbReference type="EMBL" id="KAJ2890592.1"/>
    </source>
</evidence>
<name>A0AAD5RFK1_9PEZI</name>
<dbReference type="PANTHER" id="PTHR43433:SF10">
    <property type="entry name" value="AB HYDROLASE-1 DOMAIN-CONTAINING PROTEIN"/>
    <property type="match status" value="1"/>
</dbReference>
<organism evidence="2 3">
    <name type="scientific">Zalerion maritima</name>
    <dbReference type="NCBI Taxonomy" id="339359"/>
    <lineage>
        <taxon>Eukaryota</taxon>
        <taxon>Fungi</taxon>
        <taxon>Dikarya</taxon>
        <taxon>Ascomycota</taxon>
        <taxon>Pezizomycotina</taxon>
        <taxon>Sordariomycetes</taxon>
        <taxon>Lulworthiomycetidae</taxon>
        <taxon>Lulworthiales</taxon>
        <taxon>Lulworthiaceae</taxon>
        <taxon>Zalerion</taxon>
    </lineage>
</organism>
<protein>
    <recommendedName>
        <fullName evidence="1">AB hydrolase-1 domain-containing protein</fullName>
    </recommendedName>
</protein>
<sequence length="402" mass="43875">MSSAEPTPAQSAAREYIANPNFHQTFTLPSTAEHGELTVSYADIGRVSSSPSETDVNRNNISAILFMQGMFASRYVGTFMHAIAEKLGVRVLTVDRPGFGKSTDVPLHMRIPVWIELVPLLLAHVGIEHVSLMAHSAGAIYLLNTLYSCRDILHPARPFVALLAPWVDPSCSRVASMQAAQYLPTTVFSIWNRIPQFYLFKAGPAFASSGAVVSKVALSLPSIGSTGAAARNQETSEQDRNRNTLADKYGLSREMQINLETEIPKLMFSENTVGANSEALQCLRKGSGWTWGECNSYEKFVKELVQMERLLNRSDGHSGEEKAKLKVRTYFAASDAMVGKKGQLYMEGCWKGEDNATFRDVLNFESSTVLGVDHDGVVLSTEVLEKVFVLAGGVMSTPAAGP</sequence>
<dbReference type="InterPro" id="IPR000073">
    <property type="entry name" value="AB_hydrolase_1"/>
</dbReference>
<accession>A0AAD5RFK1</accession>
<dbReference type="Pfam" id="PF12697">
    <property type="entry name" value="Abhydrolase_6"/>
    <property type="match status" value="1"/>
</dbReference>
<evidence type="ECO:0000313" key="3">
    <source>
        <dbReference type="Proteomes" id="UP001201980"/>
    </source>
</evidence>
<dbReference type="SUPFAM" id="SSF53474">
    <property type="entry name" value="alpha/beta-Hydrolases"/>
    <property type="match status" value="1"/>
</dbReference>
<dbReference type="InterPro" id="IPR050471">
    <property type="entry name" value="AB_hydrolase"/>
</dbReference>
<dbReference type="Proteomes" id="UP001201980">
    <property type="component" value="Unassembled WGS sequence"/>
</dbReference>
<dbReference type="InterPro" id="IPR029058">
    <property type="entry name" value="AB_hydrolase_fold"/>
</dbReference>
<dbReference type="EMBL" id="JAKWBI020001461">
    <property type="protein sequence ID" value="KAJ2890592.1"/>
    <property type="molecule type" value="Genomic_DNA"/>
</dbReference>
<evidence type="ECO:0000259" key="1">
    <source>
        <dbReference type="Pfam" id="PF12697"/>
    </source>
</evidence>
<proteinExistence type="predicted"/>
<keyword evidence="3" id="KW-1185">Reference proteome</keyword>
<gene>
    <name evidence="2" type="ORF">MKZ38_001647</name>
</gene>
<dbReference type="AlphaFoldDB" id="A0AAD5RFK1"/>
<feature type="domain" description="AB hydrolase-1" evidence="1">
    <location>
        <begin position="85"/>
        <end position="192"/>
    </location>
</feature>
<comment type="caution">
    <text evidence="2">The sequence shown here is derived from an EMBL/GenBank/DDBJ whole genome shotgun (WGS) entry which is preliminary data.</text>
</comment>